<dbReference type="Pfam" id="PF00528">
    <property type="entry name" value="BPD_transp_1"/>
    <property type="match status" value="1"/>
</dbReference>
<evidence type="ECO:0000256" key="6">
    <source>
        <dbReference type="ARBA" id="ARBA00023136"/>
    </source>
</evidence>
<evidence type="ECO:0000313" key="10">
    <source>
        <dbReference type="Proteomes" id="UP001199355"/>
    </source>
</evidence>
<evidence type="ECO:0000259" key="8">
    <source>
        <dbReference type="PROSITE" id="PS50928"/>
    </source>
</evidence>
<evidence type="ECO:0000256" key="5">
    <source>
        <dbReference type="ARBA" id="ARBA00022989"/>
    </source>
</evidence>
<keyword evidence="4 7" id="KW-0812">Transmembrane</keyword>
<feature type="transmembrane region" description="Helical" evidence="7">
    <location>
        <begin position="165"/>
        <end position="183"/>
    </location>
</feature>
<dbReference type="Proteomes" id="UP001199355">
    <property type="component" value="Unassembled WGS sequence"/>
</dbReference>
<feature type="transmembrane region" description="Helical" evidence="7">
    <location>
        <begin position="272"/>
        <end position="293"/>
    </location>
</feature>
<evidence type="ECO:0000256" key="4">
    <source>
        <dbReference type="ARBA" id="ARBA00022692"/>
    </source>
</evidence>
<evidence type="ECO:0000256" key="7">
    <source>
        <dbReference type="RuleBase" id="RU363032"/>
    </source>
</evidence>
<protein>
    <submittedName>
        <fullName evidence="9">ABC transporter permease</fullName>
    </submittedName>
</protein>
<feature type="domain" description="ABC transmembrane type-1" evidence="8">
    <location>
        <begin position="101"/>
        <end position="290"/>
    </location>
</feature>
<dbReference type="Pfam" id="PF12911">
    <property type="entry name" value="OppC_N"/>
    <property type="match status" value="1"/>
</dbReference>
<dbReference type="RefSeq" id="WP_308728338.1">
    <property type="nucleotide sequence ID" value="NZ_JAJEQF010000021.1"/>
</dbReference>
<reference evidence="9 10" key="1">
    <citation type="submission" date="2021-10" db="EMBL/GenBank/DDBJ databases">
        <title>Anaerobic single-cell dispensing facilitates the cultivation of human gut bacteria.</title>
        <authorList>
            <person name="Afrizal A."/>
        </authorList>
    </citation>
    <scope>NUCLEOTIDE SEQUENCE [LARGE SCALE GENOMIC DNA]</scope>
    <source>
        <strain evidence="9 10">CLA-AA-H244</strain>
    </source>
</reference>
<dbReference type="GO" id="GO:0005886">
    <property type="term" value="C:plasma membrane"/>
    <property type="evidence" value="ECO:0007669"/>
    <property type="project" value="UniProtKB-SubCell"/>
</dbReference>
<keyword evidence="5 7" id="KW-1133">Transmembrane helix</keyword>
<keyword evidence="3" id="KW-1003">Cell membrane</keyword>
<dbReference type="InterPro" id="IPR035906">
    <property type="entry name" value="MetI-like_sf"/>
</dbReference>
<keyword evidence="6 7" id="KW-0472">Membrane</keyword>
<dbReference type="PANTHER" id="PTHR43386:SF1">
    <property type="entry name" value="D,D-DIPEPTIDE TRANSPORT SYSTEM PERMEASE PROTEIN DDPC-RELATED"/>
    <property type="match status" value="1"/>
</dbReference>
<dbReference type="InterPro" id="IPR050366">
    <property type="entry name" value="BP-dependent_transpt_permease"/>
</dbReference>
<feature type="transmembrane region" description="Helical" evidence="7">
    <location>
        <begin position="218"/>
        <end position="243"/>
    </location>
</feature>
<dbReference type="InterPro" id="IPR000515">
    <property type="entry name" value="MetI-like"/>
</dbReference>
<dbReference type="PROSITE" id="PS50928">
    <property type="entry name" value="ABC_TM1"/>
    <property type="match status" value="1"/>
</dbReference>
<comment type="similarity">
    <text evidence="7">Belongs to the binding-protein-dependent transport system permease family.</text>
</comment>
<comment type="caution">
    <text evidence="9">The sequence shown here is derived from an EMBL/GenBank/DDBJ whole genome shotgun (WGS) entry which is preliminary data.</text>
</comment>
<name>A0AAE3AXY9_9FIRM</name>
<proteinExistence type="inferred from homology"/>
<dbReference type="InterPro" id="IPR025966">
    <property type="entry name" value="OppC_N"/>
</dbReference>
<dbReference type="EMBL" id="JAJEQF010000021">
    <property type="protein sequence ID" value="MCC2167858.1"/>
    <property type="molecule type" value="Genomic_DNA"/>
</dbReference>
<dbReference type="CDD" id="cd06261">
    <property type="entry name" value="TM_PBP2"/>
    <property type="match status" value="1"/>
</dbReference>
<feature type="transmembrane region" description="Helical" evidence="7">
    <location>
        <begin position="140"/>
        <end position="159"/>
    </location>
</feature>
<evidence type="ECO:0000256" key="1">
    <source>
        <dbReference type="ARBA" id="ARBA00004651"/>
    </source>
</evidence>
<evidence type="ECO:0000313" key="9">
    <source>
        <dbReference type="EMBL" id="MCC2167858.1"/>
    </source>
</evidence>
<comment type="subcellular location">
    <subcellularLocation>
        <location evidence="1 7">Cell membrane</location>
        <topology evidence="1 7">Multi-pass membrane protein</topology>
    </subcellularLocation>
</comment>
<keyword evidence="2 7" id="KW-0813">Transport</keyword>
<evidence type="ECO:0000256" key="3">
    <source>
        <dbReference type="ARBA" id="ARBA00022475"/>
    </source>
</evidence>
<gene>
    <name evidence="9" type="ORF">LKD45_09165</name>
</gene>
<feature type="transmembrane region" description="Helical" evidence="7">
    <location>
        <begin position="41"/>
        <end position="62"/>
    </location>
</feature>
<feature type="transmembrane region" description="Helical" evidence="7">
    <location>
        <begin position="103"/>
        <end position="128"/>
    </location>
</feature>
<keyword evidence="10" id="KW-1185">Reference proteome</keyword>
<organism evidence="9 10">
    <name type="scientific">Gallintestinimicrobium propionicum</name>
    <dbReference type="NCBI Taxonomy" id="2981770"/>
    <lineage>
        <taxon>Bacteria</taxon>
        <taxon>Bacillati</taxon>
        <taxon>Bacillota</taxon>
        <taxon>Clostridia</taxon>
        <taxon>Lachnospirales</taxon>
        <taxon>Lachnospiraceae</taxon>
        <taxon>Gallintestinimicrobium</taxon>
    </lineage>
</organism>
<dbReference type="Gene3D" id="1.10.3720.10">
    <property type="entry name" value="MetI-like"/>
    <property type="match status" value="1"/>
</dbReference>
<dbReference type="SUPFAM" id="SSF161098">
    <property type="entry name" value="MetI-like"/>
    <property type="match status" value="1"/>
</dbReference>
<accession>A0AAE3AXY9</accession>
<sequence length="302" mass="32561">MSKIRTPAMEKLDKKVKKNAKVTSNTPGREAIKRLRKNKTAMAGLVIILIMFIVAILAPIIAPYGYQEQDYTAVRQGASLKHLFGTDHLGRDLLSRCVYGARYSLPIGIVCTLLGLLIGGGLGLTAAYFGGRTDNIIMRFIDIIQAIPSILLCIALVAILGNGMWQLIVAITAGTIQGMTKNVRAAVFMVRNNEYVNSSKSIGVSDLHIMLRHLIPNAVGMIVINAIGVISGTILTISSLSYLGVGLTPPTPEWGAILSEGKQYMAVAPHMVYFPGLMIAITVVAFNLFGNGLRDALDPRLK</sequence>
<dbReference type="AlphaFoldDB" id="A0AAE3AXY9"/>
<dbReference type="GO" id="GO:0055085">
    <property type="term" value="P:transmembrane transport"/>
    <property type="evidence" value="ECO:0007669"/>
    <property type="project" value="InterPro"/>
</dbReference>
<evidence type="ECO:0000256" key="2">
    <source>
        <dbReference type="ARBA" id="ARBA00022448"/>
    </source>
</evidence>
<dbReference type="PANTHER" id="PTHR43386">
    <property type="entry name" value="OLIGOPEPTIDE TRANSPORT SYSTEM PERMEASE PROTEIN APPC"/>
    <property type="match status" value="1"/>
</dbReference>